<evidence type="ECO:0000256" key="4">
    <source>
        <dbReference type="ARBA" id="ARBA00022448"/>
    </source>
</evidence>
<dbReference type="AlphaFoldDB" id="A0A967KBI5"/>
<evidence type="ECO:0000256" key="3">
    <source>
        <dbReference type="ARBA" id="ARBA00007866"/>
    </source>
</evidence>
<comment type="function">
    <text evidence="13 16">Subunits I and II form the functional core of the enzyme complex. Electrons originating in cytochrome c are transferred via heme a and Cu(A) to the binuclear center formed by heme a3 and Cu(B).</text>
</comment>
<feature type="domain" description="Cytochrome oxidase subunit II copper A binding" evidence="19">
    <location>
        <begin position="121"/>
        <end position="257"/>
    </location>
</feature>
<evidence type="ECO:0000256" key="7">
    <source>
        <dbReference type="ARBA" id="ARBA00022723"/>
    </source>
</evidence>
<protein>
    <recommendedName>
        <fullName evidence="16">Cytochrome c oxidase subunit 2</fullName>
        <ecNumber evidence="16">7.1.1.9</ecNumber>
    </recommendedName>
</protein>
<dbReference type="GO" id="GO:0005507">
    <property type="term" value="F:copper ion binding"/>
    <property type="evidence" value="ECO:0007669"/>
    <property type="project" value="InterPro"/>
</dbReference>
<keyword evidence="12 17" id="KW-0472">Membrane</keyword>
<feature type="chain" id="PRO_5037743309" description="Cytochrome c oxidase subunit 2" evidence="18">
    <location>
        <begin position="24"/>
        <end position="284"/>
    </location>
</feature>
<dbReference type="PANTHER" id="PTHR22888:SF9">
    <property type="entry name" value="CYTOCHROME C OXIDASE SUBUNIT 2"/>
    <property type="match status" value="1"/>
</dbReference>
<dbReference type="InterPro" id="IPR045187">
    <property type="entry name" value="CcO_II"/>
</dbReference>
<evidence type="ECO:0000313" key="22">
    <source>
        <dbReference type="Proteomes" id="UP000761264"/>
    </source>
</evidence>
<evidence type="ECO:0000256" key="15">
    <source>
        <dbReference type="RuleBase" id="RU000456"/>
    </source>
</evidence>
<keyword evidence="21" id="KW-0560">Oxidoreductase</keyword>
<keyword evidence="22" id="KW-1185">Reference proteome</keyword>
<dbReference type="GO" id="GO:0004129">
    <property type="term" value="F:cytochrome-c oxidase activity"/>
    <property type="evidence" value="ECO:0007669"/>
    <property type="project" value="UniProtKB-EC"/>
</dbReference>
<dbReference type="Pfam" id="PF00116">
    <property type="entry name" value="COX2"/>
    <property type="match status" value="1"/>
</dbReference>
<proteinExistence type="inferred from homology"/>
<evidence type="ECO:0000256" key="9">
    <source>
        <dbReference type="ARBA" id="ARBA00022982"/>
    </source>
</evidence>
<evidence type="ECO:0000256" key="2">
    <source>
        <dbReference type="ARBA" id="ARBA00004141"/>
    </source>
</evidence>
<dbReference type="PROSITE" id="PS50999">
    <property type="entry name" value="COX2_TM"/>
    <property type="match status" value="1"/>
</dbReference>
<organism evidence="21 22">
    <name type="scientific">Pelagibius litoralis</name>
    <dbReference type="NCBI Taxonomy" id="374515"/>
    <lineage>
        <taxon>Bacteria</taxon>
        <taxon>Pseudomonadati</taxon>
        <taxon>Pseudomonadota</taxon>
        <taxon>Alphaproteobacteria</taxon>
        <taxon>Rhodospirillales</taxon>
        <taxon>Rhodovibrionaceae</taxon>
        <taxon>Pelagibius</taxon>
    </lineage>
</organism>
<evidence type="ECO:0000256" key="6">
    <source>
        <dbReference type="ARBA" id="ARBA00022692"/>
    </source>
</evidence>
<dbReference type="EMBL" id="JAAQPH010000035">
    <property type="protein sequence ID" value="NIA72193.1"/>
    <property type="molecule type" value="Genomic_DNA"/>
</dbReference>
<dbReference type="NCBIfam" id="TIGR02866">
    <property type="entry name" value="CoxB"/>
    <property type="match status" value="1"/>
</dbReference>
<dbReference type="Gene3D" id="1.10.287.90">
    <property type="match status" value="1"/>
</dbReference>
<dbReference type="FunFam" id="2.60.40.420:FF:000001">
    <property type="entry name" value="Cytochrome c oxidase subunit 2"/>
    <property type="match status" value="1"/>
</dbReference>
<keyword evidence="9 15" id="KW-0249">Electron transport</keyword>
<dbReference type="SUPFAM" id="SSF49503">
    <property type="entry name" value="Cupredoxins"/>
    <property type="match status" value="1"/>
</dbReference>
<comment type="similarity">
    <text evidence="3 15">Belongs to the cytochrome c oxidase subunit 2 family.</text>
</comment>
<dbReference type="GO" id="GO:0042773">
    <property type="term" value="P:ATP synthesis coupled electron transport"/>
    <property type="evidence" value="ECO:0007669"/>
    <property type="project" value="TreeGrafter"/>
</dbReference>
<comment type="cofactor">
    <cofactor evidence="1">
        <name>heme</name>
        <dbReference type="ChEBI" id="CHEBI:30413"/>
    </cofactor>
</comment>
<dbReference type="EC" id="7.1.1.9" evidence="16"/>
<sequence>MTVLSRMGLVAAAFLSTLGTAFASEPLPYQLGFQPAVTPVMERITSFHNLLLIVITLITLFVLVLLLYVMWRFSEKRNPNPSKTTHNTLIEVAWTVIPIIILVVIAIPSFRLLYFAETVQESDITVKAIGRQWYWSFEYPDHGNFTFDANMVPDEELQPGQPRLLTTDNAMVLPVDTNIRFLITASDVLHNFAMPSFALKTDAVPGRINETWAYVPADFAGRTFYGQCSELCGTGHAYMPIMIKMVTKEEFAAWTEQALEEFGSVEEPSPLRLAESSAVTAVSE</sequence>
<evidence type="ECO:0000256" key="11">
    <source>
        <dbReference type="ARBA" id="ARBA00023008"/>
    </source>
</evidence>
<evidence type="ECO:0000256" key="17">
    <source>
        <dbReference type="SAM" id="Phobius"/>
    </source>
</evidence>
<evidence type="ECO:0000256" key="18">
    <source>
        <dbReference type="SAM" id="SignalP"/>
    </source>
</evidence>
<dbReference type="Gene3D" id="2.60.40.420">
    <property type="entry name" value="Cupredoxins - blue copper proteins"/>
    <property type="match status" value="1"/>
</dbReference>
<feature type="signal peptide" evidence="18">
    <location>
        <begin position="1"/>
        <end position="23"/>
    </location>
</feature>
<dbReference type="Pfam" id="PF02790">
    <property type="entry name" value="COX2_TM"/>
    <property type="match status" value="1"/>
</dbReference>
<name>A0A967KBI5_9PROT</name>
<gene>
    <name evidence="21" type="primary">coxB</name>
    <name evidence="21" type="ORF">HBA54_26740</name>
</gene>
<dbReference type="PANTHER" id="PTHR22888">
    <property type="entry name" value="CYTOCHROME C OXIDASE, SUBUNIT II"/>
    <property type="match status" value="1"/>
</dbReference>
<dbReference type="Proteomes" id="UP000761264">
    <property type="component" value="Unassembled WGS sequence"/>
</dbReference>
<keyword evidence="18" id="KW-0732">Signal</keyword>
<keyword evidence="11 16" id="KW-0186">Copper</keyword>
<keyword evidence="10 17" id="KW-1133">Transmembrane helix</keyword>
<evidence type="ECO:0000256" key="8">
    <source>
        <dbReference type="ARBA" id="ARBA00022967"/>
    </source>
</evidence>
<dbReference type="SUPFAM" id="SSF81464">
    <property type="entry name" value="Cytochrome c oxidase subunit II-like, transmembrane region"/>
    <property type="match status" value="1"/>
</dbReference>
<feature type="domain" description="Cytochrome oxidase subunit II transmembrane region profile" evidence="20">
    <location>
        <begin position="25"/>
        <end position="120"/>
    </location>
</feature>
<dbReference type="PROSITE" id="PS50857">
    <property type="entry name" value="COX2_CUA"/>
    <property type="match status" value="1"/>
</dbReference>
<keyword evidence="4 15" id="KW-0813">Transport</keyword>
<dbReference type="GO" id="GO:0005886">
    <property type="term" value="C:plasma membrane"/>
    <property type="evidence" value="ECO:0007669"/>
    <property type="project" value="UniProtKB-SubCell"/>
</dbReference>
<dbReference type="GO" id="GO:0016491">
    <property type="term" value="F:oxidoreductase activity"/>
    <property type="evidence" value="ECO:0007669"/>
    <property type="project" value="UniProtKB-KW"/>
</dbReference>
<evidence type="ECO:0000256" key="5">
    <source>
        <dbReference type="ARBA" id="ARBA00022660"/>
    </source>
</evidence>
<keyword evidence="6 15" id="KW-0812">Transmembrane</keyword>
<dbReference type="InterPro" id="IPR034210">
    <property type="entry name" value="CcO_II_C"/>
</dbReference>
<dbReference type="PRINTS" id="PR01166">
    <property type="entry name" value="CYCOXIDASEII"/>
</dbReference>
<comment type="subcellular location">
    <subcellularLocation>
        <location evidence="15">Cell membrane</location>
        <topology evidence="15">Multi-pass membrane protein</topology>
    </subcellularLocation>
    <subcellularLocation>
        <location evidence="2">Membrane</location>
        <topology evidence="2">Multi-pass membrane protein</topology>
    </subcellularLocation>
</comment>
<keyword evidence="7 16" id="KW-0479">Metal-binding</keyword>
<evidence type="ECO:0000259" key="19">
    <source>
        <dbReference type="PROSITE" id="PS50857"/>
    </source>
</evidence>
<dbReference type="InterPro" id="IPR014222">
    <property type="entry name" value="Cyt_c_oxidase_su2"/>
</dbReference>
<dbReference type="InterPro" id="IPR036257">
    <property type="entry name" value="Cyt_c_oxidase_su2_TM_sf"/>
</dbReference>
<evidence type="ECO:0000259" key="20">
    <source>
        <dbReference type="PROSITE" id="PS50999"/>
    </source>
</evidence>
<evidence type="ECO:0000256" key="13">
    <source>
        <dbReference type="ARBA" id="ARBA00024688"/>
    </source>
</evidence>
<evidence type="ECO:0000256" key="14">
    <source>
        <dbReference type="ARBA" id="ARBA00047816"/>
    </source>
</evidence>
<keyword evidence="8" id="KW-1278">Translocase</keyword>
<dbReference type="PROSITE" id="PS00078">
    <property type="entry name" value="COX2"/>
    <property type="match status" value="1"/>
</dbReference>
<evidence type="ECO:0000256" key="12">
    <source>
        <dbReference type="ARBA" id="ARBA00023136"/>
    </source>
</evidence>
<dbReference type="InterPro" id="IPR002429">
    <property type="entry name" value="CcO_II-like_C"/>
</dbReference>
<dbReference type="RefSeq" id="WP_167231127.1">
    <property type="nucleotide sequence ID" value="NZ_JAAQPH010000035.1"/>
</dbReference>
<feature type="transmembrane region" description="Helical" evidence="17">
    <location>
        <begin position="92"/>
        <end position="114"/>
    </location>
</feature>
<evidence type="ECO:0000256" key="10">
    <source>
        <dbReference type="ARBA" id="ARBA00022989"/>
    </source>
</evidence>
<comment type="caution">
    <text evidence="21">The sequence shown here is derived from an EMBL/GenBank/DDBJ whole genome shotgun (WGS) entry which is preliminary data.</text>
</comment>
<feature type="transmembrane region" description="Helical" evidence="17">
    <location>
        <begin position="47"/>
        <end position="71"/>
    </location>
</feature>
<comment type="catalytic activity">
    <reaction evidence="14 16">
        <text>4 Fe(II)-[cytochrome c] + O2 + 8 H(+)(in) = 4 Fe(III)-[cytochrome c] + 2 H2O + 4 H(+)(out)</text>
        <dbReference type="Rhea" id="RHEA:11436"/>
        <dbReference type="Rhea" id="RHEA-COMP:10350"/>
        <dbReference type="Rhea" id="RHEA-COMP:14399"/>
        <dbReference type="ChEBI" id="CHEBI:15377"/>
        <dbReference type="ChEBI" id="CHEBI:15378"/>
        <dbReference type="ChEBI" id="CHEBI:15379"/>
        <dbReference type="ChEBI" id="CHEBI:29033"/>
        <dbReference type="ChEBI" id="CHEBI:29034"/>
        <dbReference type="EC" id="7.1.1.9"/>
    </reaction>
</comment>
<evidence type="ECO:0000256" key="1">
    <source>
        <dbReference type="ARBA" id="ARBA00001971"/>
    </source>
</evidence>
<keyword evidence="5 15" id="KW-0679">Respiratory chain</keyword>
<dbReference type="InterPro" id="IPR008972">
    <property type="entry name" value="Cupredoxin"/>
</dbReference>
<dbReference type="CDD" id="cd13912">
    <property type="entry name" value="CcO_II_C"/>
    <property type="match status" value="1"/>
</dbReference>
<accession>A0A967KBI5</accession>
<dbReference type="InterPro" id="IPR001505">
    <property type="entry name" value="Copper_CuA"/>
</dbReference>
<evidence type="ECO:0000256" key="16">
    <source>
        <dbReference type="RuleBase" id="RU004024"/>
    </source>
</evidence>
<dbReference type="InterPro" id="IPR011759">
    <property type="entry name" value="Cyt_c_oxidase_su2_TM_dom"/>
</dbReference>
<reference evidence="21" key="1">
    <citation type="submission" date="2020-03" db="EMBL/GenBank/DDBJ databases">
        <title>Genome of Pelagibius litoralis DSM 21314T.</title>
        <authorList>
            <person name="Wang G."/>
        </authorList>
    </citation>
    <scope>NUCLEOTIDE SEQUENCE</scope>
    <source>
        <strain evidence="21">DSM 21314</strain>
    </source>
</reference>
<evidence type="ECO:0000313" key="21">
    <source>
        <dbReference type="EMBL" id="NIA72193.1"/>
    </source>
</evidence>
<comment type="cofactor">
    <cofactor evidence="16">
        <name>Cu cation</name>
        <dbReference type="ChEBI" id="CHEBI:23378"/>
    </cofactor>
    <text evidence="16">Binds a copper A center.</text>
</comment>